<name>A0ABD1ZJK9_9MARC</name>
<evidence type="ECO:0000313" key="3">
    <source>
        <dbReference type="Proteomes" id="UP001605036"/>
    </source>
</evidence>
<evidence type="ECO:0000313" key="2">
    <source>
        <dbReference type="EMBL" id="KAL2651643.1"/>
    </source>
</evidence>
<proteinExistence type="predicted"/>
<dbReference type="Proteomes" id="UP001605036">
    <property type="component" value="Unassembled WGS sequence"/>
</dbReference>
<comment type="caution">
    <text evidence="2">The sequence shown here is derived from an EMBL/GenBank/DDBJ whole genome shotgun (WGS) entry which is preliminary data.</text>
</comment>
<gene>
    <name evidence="2" type="ORF">R1flu_019771</name>
</gene>
<accession>A0ABD1ZJK9</accession>
<organism evidence="2 3">
    <name type="scientific">Riccia fluitans</name>
    <dbReference type="NCBI Taxonomy" id="41844"/>
    <lineage>
        <taxon>Eukaryota</taxon>
        <taxon>Viridiplantae</taxon>
        <taxon>Streptophyta</taxon>
        <taxon>Embryophyta</taxon>
        <taxon>Marchantiophyta</taxon>
        <taxon>Marchantiopsida</taxon>
        <taxon>Marchantiidae</taxon>
        <taxon>Marchantiales</taxon>
        <taxon>Ricciaceae</taxon>
        <taxon>Riccia</taxon>
    </lineage>
</organism>
<sequence length="141" mass="16440">MVETVDINEKMSISSKGKTIRPLMQDKVLGRSPRQPHEDKSSLNDVNPTQDIEPIPGWAAIAIPYSYEELRLGFKRCYNADKEKFNIRDVFNDEFLNNIGREEKQAKSGNLKMKIRKIFLFYIGLERNDFPIEWNTVNLTM</sequence>
<evidence type="ECO:0000256" key="1">
    <source>
        <dbReference type="SAM" id="MobiDB-lite"/>
    </source>
</evidence>
<keyword evidence="3" id="KW-1185">Reference proteome</keyword>
<dbReference type="EMBL" id="JBHFFA010000001">
    <property type="protein sequence ID" value="KAL2651643.1"/>
    <property type="molecule type" value="Genomic_DNA"/>
</dbReference>
<dbReference type="AlphaFoldDB" id="A0ABD1ZJK9"/>
<reference evidence="2 3" key="1">
    <citation type="submission" date="2024-09" db="EMBL/GenBank/DDBJ databases">
        <title>Chromosome-scale assembly of Riccia fluitans.</title>
        <authorList>
            <person name="Paukszto L."/>
            <person name="Sawicki J."/>
            <person name="Karawczyk K."/>
            <person name="Piernik-Szablinska J."/>
            <person name="Szczecinska M."/>
            <person name="Mazdziarz M."/>
        </authorList>
    </citation>
    <scope>NUCLEOTIDE SEQUENCE [LARGE SCALE GENOMIC DNA]</scope>
    <source>
        <strain evidence="2">Rf_01</strain>
        <tissue evidence="2">Aerial parts of the thallus</tissue>
    </source>
</reference>
<protein>
    <submittedName>
        <fullName evidence="2">Uncharacterized protein</fullName>
    </submittedName>
</protein>
<feature type="region of interest" description="Disordered" evidence="1">
    <location>
        <begin position="24"/>
        <end position="52"/>
    </location>
</feature>